<protein>
    <submittedName>
        <fullName evidence="2">Pyridoxamine 5'-phosphate oxidase family protein</fullName>
    </submittedName>
</protein>
<reference evidence="2 3" key="1">
    <citation type="submission" date="2020-08" db="EMBL/GenBank/DDBJ databases">
        <title>Oceanospirillum sp. nov. isolated from marine sediment.</title>
        <authorList>
            <person name="Ji X."/>
        </authorList>
    </citation>
    <scope>NUCLEOTIDE SEQUENCE [LARGE SCALE GENOMIC DNA]</scope>
    <source>
        <strain evidence="2 3">D5</strain>
    </source>
</reference>
<dbReference type="PANTHER" id="PTHR42815">
    <property type="entry name" value="FAD-BINDING, PUTATIVE (AFU_ORTHOLOGUE AFUA_6G07600)-RELATED"/>
    <property type="match status" value="1"/>
</dbReference>
<name>A0A839ILR2_9GAMM</name>
<dbReference type="NCBIfam" id="TIGR04025">
    <property type="entry name" value="PPOX_FMN_DR2398"/>
    <property type="match status" value="1"/>
</dbReference>
<feature type="domain" description="Pyridoxamine 5'-phosphate oxidase N-terminal" evidence="1">
    <location>
        <begin position="29"/>
        <end position="154"/>
    </location>
</feature>
<dbReference type="Gene3D" id="2.30.110.10">
    <property type="entry name" value="Electron Transport, Fmn-binding Protein, Chain A"/>
    <property type="match status" value="1"/>
</dbReference>
<dbReference type="InterPro" id="IPR024029">
    <property type="entry name" value="Pyridox_Oxase_FMN-dep"/>
</dbReference>
<dbReference type="AlphaFoldDB" id="A0A839ILR2"/>
<dbReference type="Pfam" id="PF01243">
    <property type="entry name" value="PNPOx_N"/>
    <property type="match status" value="1"/>
</dbReference>
<dbReference type="SUPFAM" id="SSF50475">
    <property type="entry name" value="FMN-binding split barrel"/>
    <property type="match status" value="1"/>
</dbReference>
<evidence type="ECO:0000313" key="3">
    <source>
        <dbReference type="Proteomes" id="UP000565262"/>
    </source>
</evidence>
<dbReference type="EMBL" id="JACJFM010000006">
    <property type="protein sequence ID" value="MBB1486343.1"/>
    <property type="molecule type" value="Genomic_DNA"/>
</dbReference>
<comment type="caution">
    <text evidence="2">The sequence shown here is derived from an EMBL/GenBank/DDBJ whole genome shotgun (WGS) entry which is preliminary data.</text>
</comment>
<evidence type="ECO:0000259" key="1">
    <source>
        <dbReference type="Pfam" id="PF01243"/>
    </source>
</evidence>
<proteinExistence type="predicted"/>
<dbReference type="InterPro" id="IPR012349">
    <property type="entry name" value="Split_barrel_FMN-bd"/>
</dbReference>
<organism evidence="2 3">
    <name type="scientific">Oceanospirillum sediminis</name>
    <dbReference type="NCBI Taxonomy" id="2760088"/>
    <lineage>
        <taxon>Bacteria</taxon>
        <taxon>Pseudomonadati</taxon>
        <taxon>Pseudomonadota</taxon>
        <taxon>Gammaproteobacteria</taxon>
        <taxon>Oceanospirillales</taxon>
        <taxon>Oceanospirillaceae</taxon>
        <taxon>Oceanospirillum</taxon>
    </lineage>
</organism>
<dbReference type="InterPro" id="IPR011576">
    <property type="entry name" value="Pyridox_Oxase_N"/>
</dbReference>
<sequence length="206" mass="23099">MKIETEEQLRALYGYPVGRAKQKQLPALEQHSRRFIHTSPFAVISTCNIHGQVDASPRGGQPGFIHVLDDNTLLIPDAKGNNRLDSLVNIVENGQIGCLFMIPGVNETLRVNGEAFVCTDDEYLDRFVQGDSATEKHRPQSVIQVKVKEVFLHCAKAFMRSRLWSADARIERSDFPTMGQMLNDQLGDAAKPESQQEMEARYLASL</sequence>
<evidence type="ECO:0000313" key="2">
    <source>
        <dbReference type="EMBL" id="MBB1486343.1"/>
    </source>
</evidence>
<dbReference type="Proteomes" id="UP000565262">
    <property type="component" value="Unassembled WGS sequence"/>
</dbReference>
<accession>A0A839ILR2</accession>
<gene>
    <name evidence="2" type="ORF">H4O21_06955</name>
</gene>
<keyword evidence="3" id="KW-1185">Reference proteome</keyword>
<dbReference type="PANTHER" id="PTHR42815:SF2">
    <property type="entry name" value="FAD-BINDING, PUTATIVE (AFU_ORTHOLOGUE AFUA_6G07600)-RELATED"/>
    <property type="match status" value="1"/>
</dbReference>